<evidence type="ECO:0000313" key="3">
    <source>
        <dbReference type="Proteomes" id="UP000280455"/>
    </source>
</evidence>
<dbReference type="Proteomes" id="UP000280455">
    <property type="component" value="Chromosome"/>
</dbReference>
<proteinExistence type="predicted"/>
<feature type="compositionally biased region" description="Polar residues" evidence="1">
    <location>
        <begin position="37"/>
        <end position="47"/>
    </location>
</feature>
<reference evidence="2 3" key="1">
    <citation type="submission" date="2018-03" db="EMBL/GenBank/DDBJ databases">
        <title>Diversity of phytobeneficial traits revealed by whole-genome analysis of worldwide-isolated phenazine-producing Pseudomonas spp.</title>
        <authorList>
            <person name="Biessy A."/>
            <person name="Novinscak A."/>
            <person name="Blom J."/>
            <person name="Leger G."/>
            <person name="Thomashow L.S."/>
            <person name="Cazorla F.M."/>
            <person name="Josic D."/>
            <person name="Filion M."/>
        </authorList>
    </citation>
    <scope>NUCLEOTIDE SEQUENCE [LARGE SCALE GENOMIC DNA]</scope>
    <source>
        <strain evidence="2 3">ChPhzS24</strain>
    </source>
</reference>
<gene>
    <name evidence="2" type="ORF">C4K07_3734</name>
</gene>
<protein>
    <submittedName>
        <fullName evidence="2">Uncharacterized protein</fullName>
    </submittedName>
</protein>
<organism evidence="2 3">
    <name type="scientific">Pseudomonas chlororaphis subsp. aureofaciens</name>
    <dbReference type="NCBI Taxonomy" id="587851"/>
    <lineage>
        <taxon>Bacteria</taxon>
        <taxon>Pseudomonadati</taxon>
        <taxon>Pseudomonadota</taxon>
        <taxon>Gammaproteobacteria</taxon>
        <taxon>Pseudomonadales</taxon>
        <taxon>Pseudomonadaceae</taxon>
        <taxon>Pseudomonas</taxon>
    </lineage>
</organism>
<sequence length="56" mass="6052">MAQKVFARFANTAVHPPSLPLGTCHGAVRHRSPQWLKETSMTSTASLSARADSTDQ</sequence>
<dbReference type="AlphaFoldDB" id="A0AAD0ZFV0"/>
<feature type="region of interest" description="Disordered" evidence="1">
    <location>
        <begin position="32"/>
        <end position="56"/>
    </location>
</feature>
<dbReference type="EMBL" id="CP027750">
    <property type="protein sequence ID" value="AZE30517.1"/>
    <property type="molecule type" value="Genomic_DNA"/>
</dbReference>
<evidence type="ECO:0000256" key="1">
    <source>
        <dbReference type="SAM" id="MobiDB-lite"/>
    </source>
</evidence>
<name>A0AAD0ZFV0_9PSED</name>
<accession>A0AAD0ZFV0</accession>
<evidence type="ECO:0000313" key="2">
    <source>
        <dbReference type="EMBL" id="AZE30517.1"/>
    </source>
</evidence>